<dbReference type="PANTHER" id="PTHR30509:SF9">
    <property type="entry name" value="MULTIDRUG RESISTANCE PROTEIN MDTO"/>
    <property type="match status" value="1"/>
</dbReference>
<gene>
    <name evidence="9" type="ORF">J421_4048</name>
</gene>
<feature type="transmembrane region" description="Helical" evidence="7">
    <location>
        <begin position="537"/>
        <end position="558"/>
    </location>
</feature>
<evidence type="ECO:0000313" key="9">
    <source>
        <dbReference type="EMBL" id="AHG91585.1"/>
    </source>
</evidence>
<dbReference type="Proteomes" id="UP000019151">
    <property type="component" value="Chromosome"/>
</dbReference>
<feature type="transmembrane region" description="Helical" evidence="7">
    <location>
        <begin position="70"/>
        <end position="88"/>
    </location>
</feature>
<feature type="domain" description="Integral membrane bound transporter" evidence="8">
    <location>
        <begin position="431"/>
        <end position="552"/>
    </location>
</feature>
<dbReference type="EMBL" id="CP007128">
    <property type="protein sequence ID" value="AHG91585.1"/>
    <property type="molecule type" value="Genomic_DNA"/>
</dbReference>
<feature type="transmembrane region" description="Helical" evidence="7">
    <location>
        <begin position="421"/>
        <end position="440"/>
    </location>
</feature>
<feature type="transmembrane region" description="Helical" evidence="7">
    <location>
        <begin position="499"/>
        <end position="525"/>
    </location>
</feature>
<evidence type="ECO:0000259" key="8">
    <source>
        <dbReference type="Pfam" id="PF13515"/>
    </source>
</evidence>
<feature type="transmembrane region" description="Helical" evidence="7">
    <location>
        <begin position="118"/>
        <end position="134"/>
    </location>
</feature>
<keyword evidence="4 7" id="KW-1133">Transmembrane helix</keyword>
<evidence type="ECO:0000256" key="1">
    <source>
        <dbReference type="ARBA" id="ARBA00004651"/>
    </source>
</evidence>
<dbReference type="InParanoid" id="W0RMM9"/>
<feature type="transmembrane region" description="Helical" evidence="7">
    <location>
        <begin position="94"/>
        <end position="111"/>
    </location>
</feature>
<sequence>MLTSTLKLPTSRIATLATLLGGLRAGMATVLPILAAYATARPILIWAAMGGWLSTFADTGGAYRARARHLAAFAVGGAVSCFVGALAARAPLTSVVLVFVWAAGGALLRLFGDAATSVGSLLAVTFVASLGTATDVRGAAARAALLLAGCAWAMLLTLFVWPLRPWQPARRTIAACYDLLAGYARGMAAAIASAPNGGAPWHDLALREHAAIRTAIETARVTFGETRRTRVGSSRRGEDLVVLLESAELLFETLVAAADQVEATARAASDRRAGGTADAQPSDDRLVHALVDAVDAVGDALTSVADSIPVIGRWRASPPPTAHRADRAIVALWEAAETEHDPSSPRATAARNAAALLEHAVTLVDTGAEAAASLLSGGQAPAGTPRAPAQDLDADLRAAQPAPWTVLRANLTPDSLAMRHAMRVAVVAAVATWLGAVARLPHATWVTTTALIVLQPYAGLTQRRGLERLTWTLLGGLVSALLAAVVRDRLAIGAIMFPLAVASIAVRASHYGLFTFFLTPVFVLLAEPAAGDWSVALVRGLDTLLGGALALVASRVLWPSWEYRRLPSELGRMLDALRGFFRAVEWRAVGAESASQEQVAAARRAVGLASNNVDAAIQRFLGEPPGRVADVESLMTMLTFVRRMAGALTTIAVSGGGLRPTSAEHLVLARALDVALADLGDAVREERAPPPLPEPVARLAHRRADPTVPRDRRALRSTHELPAVGVGLERLARQVGVLHAAAARVYAG</sequence>
<evidence type="ECO:0000256" key="4">
    <source>
        <dbReference type="ARBA" id="ARBA00022989"/>
    </source>
</evidence>
<keyword evidence="5 7" id="KW-0472">Membrane</keyword>
<dbReference type="GO" id="GO:0005886">
    <property type="term" value="C:plasma membrane"/>
    <property type="evidence" value="ECO:0007669"/>
    <property type="project" value="UniProtKB-SubCell"/>
</dbReference>
<evidence type="ECO:0000256" key="3">
    <source>
        <dbReference type="ARBA" id="ARBA00022692"/>
    </source>
</evidence>
<feature type="transmembrane region" description="Helical" evidence="7">
    <location>
        <begin position="140"/>
        <end position="161"/>
    </location>
</feature>
<comment type="subcellular location">
    <subcellularLocation>
        <location evidence="1">Cell membrane</location>
        <topology evidence="1">Multi-pass membrane protein</topology>
    </subcellularLocation>
</comment>
<feature type="transmembrane region" description="Helical" evidence="7">
    <location>
        <begin position="12"/>
        <end position="37"/>
    </location>
</feature>
<protein>
    <recommendedName>
        <fullName evidence="8">Integral membrane bound transporter domain-containing protein</fullName>
    </recommendedName>
</protein>
<reference evidence="9 10" key="1">
    <citation type="journal article" date="2014" name="Genome Announc.">
        <title>Genome Sequence and Methylome of Soil Bacterium Gemmatirosa kalamazoonensis KBS708T, a Member of the Rarely Cultivated Gemmatimonadetes Phylum.</title>
        <authorList>
            <person name="Debruyn J.M."/>
            <person name="Radosevich M."/>
            <person name="Wommack K.E."/>
            <person name="Polson S.W."/>
            <person name="Hauser L.J."/>
            <person name="Fawaz M.N."/>
            <person name="Korlach J."/>
            <person name="Tsai Y.C."/>
        </authorList>
    </citation>
    <scope>NUCLEOTIDE SEQUENCE [LARGE SCALE GENOMIC DNA]</scope>
    <source>
        <strain evidence="9 10">KBS708</strain>
    </source>
</reference>
<evidence type="ECO:0000256" key="6">
    <source>
        <dbReference type="ARBA" id="ARBA00043993"/>
    </source>
</evidence>
<evidence type="ECO:0000256" key="7">
    <source>
        <dbReference type="SAM" id="Phobius"/>
    </source>
</evidence>
<keyword evidence="10" id="KW-1185">Reference proteome</keyword>
<dbReference type="PANTHER" id="PTHR30509">
    <property type="entry name" value="P-HYDROXYBENZOIC ACID EFFLUX PUMP SUBUNIT-RELATED"/>
    <property type="match status" value="1"/>
</dbReference>
<dbReference type="STRING" id="861299.J421_4048"/>
<dbReference type="HOGENOM" id="CLU_013315_2_0_0"/>
<keyword evidence="2" id="KW-1003">Cell membrane</keyword>
<proteinExistence type="inferred from homology"/>
<accession>W0RMM9</accession>
<organism evidence="9 10">
    <name type="scientific">Gemmatirosa kalamazoonensis</name>
    <dbReference type="NCBI Taxonomy" id="861299"/>
    <lineage>
        <taxon>Bacteria</taxon>
        <taxon>Pseudomonadati</taxon>
        <taxon>Gemmatimonadota</taxon>
        <taxon>Gemmatimonadia</taxon>
        <taxon>Gemmatimonadales</taxon>
        <taxon>Gemmatimonadaceae</taxon>
        <taxon>Gemmatirosa</taxon>
    </lineage>
</organism>
<evidence type="ECO:0000256" key="2">
    <source>
        <dbReference type="ARBA" id="ARBA00022475"/>
    </source>
</evidence>
<dbReference type="eggNOG" id="COG1289">
    <property type="taxonomic scope" value="Bacteria"/>
</dbReference>
<dbReference type="KEGG" id="gba:J421_4048"/>
<evidence type="ECO:0000313" key="10">
    <source>
        <dbReference type="Proteomes" id="UP000019151"/>
    </source>
</evidence>
<dbReference type="Pfam" id="PF13515">
    <property type="entry name" value="FUSC_2"/>
    <property type="match status" value="1"/>
</dbReference>
<feature type="transmembrane region" description="Helical" evidence="7">
    <location>
        <begin position="43"/>
        <end position="63"/>
    </location>
</feature>
<feature type="transmembrane region" description="Helical" evidence="7">
    <location>
        <begin position="469"/>
        <end position="487"/>
    </location>
</feature>
<dbReference type="PATRIC" id="fig|861299.3.peg.4105"/>
<dbReference type="InterPro" id="IPR049453">
    <property type="entry name" value="Memb_transporter_dom"/>
</dbReference>
<dbReference type="AlphaFoldDB" id="W0RMM9"/>
<name>W0RMM9_9BACT</name>
<evidence type="ECO:0000256" key="5">
    <source>
        <dbReference type="ARBA" id="ARBA00023136"/>
    </source>
</evidence>
<keyword evidence="3 7" id="KW-0812">Transmembrane</keyword>
<comment type="similarity">
    <text evidence="6">Belongs to the YccS/YhfK family.</text>
</comment>